<dbReference type="HOGENOM" id="CLU_2863389_0_0_5"/>
<name>M9R9T1_9RHOB</name>
<protein>
    <submittedName>
        <fullName evidence="1">Uncharacterized protein</fullName>
    </submittedName>
</protein>
<proteinExistence type="predicted"/>
<sequence length="64" mass="7336">MRFSQPQHFQCFPRMVLSDKSEPVSFFRNLNPLGYGGRERNPFTDGANVDARMSVTKDGLLMLK</sequence>
<evidence type="ECO:0000313" key="2">
    <source>
        <dbReference type="Proteomes" id="UP000005307"/>
    </source>
</evidence>
<keyword evidence="2" id="KW-1185">Reference proteome</keyword>
<dbReference type="AlphaFoldDB" id="M9R9T1"/>
<dbReference type="KEGG" id="oat:OAN307_c30210"/>
<dbReference type="EMBL" id="CP003740">
    <property type="protein sequence ID" value="AGI68568.1"/>
    <property type="molecule type" value="Genomic_DNA"/>
</dbReference>
<reference evidence="1 2" key="1">
    <citation type="journal article" date="2013" name="PLoS ONE">
        <title>Poles Apart: Arctic and Antarctic Octadecabacter strains Share High Genome Plasticity and a New Type of Xanthorhodopsin.</title>
        <authorList>
            <person name="Vollmers J."/>
            <person name="Voget S."/>
            <person name="Dietrich S."/>
            <person name="Gollnow K."/>
            <person name="Smits M."/>
            <person name="Meyer K."/>
            <person name="Brinkhoff T."/>
            <person name="Simon M."/>
            <person name="Daniel R."/>
        </authorList>
    </citation>
    <scope>NUCLEOTIDE SEQUENCE [LARGE SCALE GENOMIC DNA]</scope>
    <source>
        <strain evidence="1 2">307</strain>
    </source>
</reference>
<dbReference type="Proteomes" id="UP000005307">
    <property type="component" value="Chromosome"/>
</dbReference>
<evidence type="ECO:0000313" key="1">
    <source>
        <dbReference type="EMBL" id="AGI68568.1"/>
    </source>
</evidence>
<gene>
    <name evidence="1" type="ORF">OAN307_c30210</name>
</gene>
<accession>M9R9T1</accession>
<organism evidence="1 2">
    <name type="scientific">Octadecabacter antarcticus 307</name>
    <dbReference type="NCBI Taxonomy" id="391626"/>
    <lineage>
        <taxon>Bacteria</taxon>
        <taxon>Pseudomonadati</taxon>
        <taxon>Pseudomonadota</taxon>
        <taxon>Alphaproteobacteria</taxon>
        <taxon>Rhodobacterales</taxon>
        <taxon>Roseobacteraceae</taxon>
        <taxon>Octadecabacter</taxon>
    </lineage>
</organism>